<protein>
    <submittedName>
        <fullName evidence="1">Uncharacterized protein</fullName>
    </submittedName>
</protein>
<evidence type="ECO:0000313" key="1">
    <source>
        <dbReference type="EMBL" id="BCQ34541.1"/>
    </source>
</evidence>
<reference evidence="1 2" key="1">
    <citation type="submission" date="2021-01" db="EMBL/GenBank/DDBJ databases">
        <title>Complete genome sequence of Erwinia rhapontici MAFF 311153.</title>
        <authorList>
            <person name="Morohoshi T."/>
            <person name="Someya N."/>
        </authorList>
    </citation>
    <scope>NUCLEOTIDE SEQUENCE [LARGE SCALE GENOMIC DNA]</scope>
    <source>
        <strain evidence="1 2">MAFF 311153</strain>
    </source>
</reference>
<accession>A0ABM7MZC1</accession>
<dbReference type="EMBL" id="AP024329">
    <property type="protein sequence ID" value="BCQ34541.1"/>
    <property type="molecule type" value="Genomic_DNA"/>
</dbReference>
<gene>
    <name evidence="1" type="ORF">ERHA53_18840</name>
</gene>
<name>A0ABM7MZC1_ERWRD</name>
<sequence>MLRYRLGRCVVARVLLRETKFYAVEVLGADFMIFRHC</sequence>
<evidence type="ECO:0000313" key="2">
    <source>
        <dbReference type="Proteomes" id="UP000677515"/>
    </source>
</evidence>
<keyword evidence="2" id="KW-1185">Reference proteome</keyword>
<organism evidence="1 2">
    <name type="scientific">Erwinia rhapontici</name>
    <name type="common">Pectobacterium rhapontici</name>
    <dbReference type="NCBI Taxonomy" id="55212"/>
    <lineage>
        <taxon>Bacteria</taxon>
        <taxon>Pseudomonadati</taxon>
        <taxon>Pseudomonadota</taxon>
        <taxon>Gammaproteobacteria</taxon>
        <taxon>Enterobacterales</taxon>
        <taxon>Erwiniaceae</taxon>
        <taxon>Erwinia</taxon>
    </lineage>
</organism>
<dbReference type="Proteomes" id="UP000677515">
    <property type="component" value="Chromosome"/>
</dbReference>
<proteinExistence type="predicted"/>